<gene>
    <name evidence="5" type="ORF">METZ01_LOCUS56078</name>
</gene>
<comment type="similarity">
    <text evidence="1">Belongs to the carbamate kinase family.</text>
</comment>
<dbReference type="GO" id="GO:0008804">
    <property type="term" value="F:carbamate kinase activity"/>
    <property type="evidence" value="ECO:0007669"/>
    <property type="project" value="InterPro"/>
</dbReference>
<evidence type="ECO:0000313" key="5">
    <source>
        <dbReference type="EMBL" id="SVA03224.1"/>
    </source>
</evidence>
<dbReference type="EMBL" id="UINC01003085">
    <property type="protein sequence ID" value="SVA03224.1"/>
    <property type="molecule type" value="Genomic_DNA"/>
</dbReference>
<dbReference type="Gene3D" id="3.40.1160.10">
    <property type="entry name" value="Acetylglutamate kinase-like"/>
    <property type="match status" value="1"/>
</dbReference>
<dbReference type="PIRSF" id="PIRSF000723">
    <property type="entry name" value="Carbamate_kin"/>
    <property type="match status" value="1"/>
</dbReference>
<accession>A0A381SIF3</accession>
<evidence type="ECO:0000256" key="1">
    <source>
        <dbReference type="ARBA" id="ARBA00011066"/>
    </source>
</evidence>
<dbReference type="GO" id="GO:0019546">
    <property type="term" value="P:L-arginine deiminase pathway"/>
    <property type="evidence" value="ECO:0007669"/>
    <property type="project" value="TreeGrafter"/>
</dbReference>
<dbReference type="Pfam" id="PF00696">
    <property type="entry name" value="AA_kinase"/>
    <property type="match status" value="1"/>
</dbReference>
<evidence type="ECO:0000259" key="4">
    <source>
        <dbReference type="Pfam" id="PF00696"/>
    </source>
</evidence>
<feature type="domain" description="Aspartate/glutamate/uridylate kinase" evidence="4">
    <location>
        <begin position="8"/>
        <end position="284"/>
    </location>
</feature>
<dbReference type="PRINTS" id="PR01469">
    <property type="entry name" value="CARBMTKINASE"/>
</dbReference>
<dbReference type="InterPro" id="IPR001048">
    <property type="entry name" value="Asp/Glu/Uridylate_kinase"/>
</dbReference>
<feature type="non-terminal residue" evidence="5">
    <location>
        <position position="285"/>
    </location>
</feature>
<dbReference type="InterPro" id="IPR003964">
    <property type="entry name" value="Carb_kinase"/>
</dbReference>
<organism evidence="5">
    <name type="scientific">marine metagenome</name>
    <dbReference type="NCBI Taxonomy" id="408172"/>
    <lineage>
        <taxon>unclassified sequences</taxon>
        <taxon>metagenomes</taxon>
        <taxon>ecological metagenomes</taxon>
    </lineage>
</organism>
<sequence>MHNPTAMIAMGGNSLSPKGETGTIQQQFAHTRETLEGISHFIDRNYNLCINHGNGPQVGNELLRMDLTHDQVPPLPLGVCVAGTQGTIGYMIQQSLQNKLRDMEVDREVVTLVTQVIVYENDPTIQVPTKFVGPRYTETEIKLLAGKFGWTVKEQEPGQWRRVVSSPMPEYIMHGKSIKALVDRGTIVIATGGGGIPVYNNDSRHLEGMDAVIDKDYTAAKLGRIIRAEELWIITDVEHIYRNFGTLKQEPIREMTRSEAKKHYENGEYQKGSIGPKIKAAMHFL</sequence>
<dbReference type="SUPFAM" id="SSF53633">
    <property type="entry name" value="Carbamate kinase-like"/>
    <property type="match status" value="1"/>
</dbReference>
<name>A0A381SIF3_9ZZZZ</name>
<dbReference type="PANTHER" id="PTHR30409:SF1">
    <property type="entry name" value="CARBAMATE KINASE-RELATED"/>
    <property type="match status" value="1"/>
</dbReference>
<dbReference type="PANTHER" id="PTHR30409">
    <property type="entry name" value="CARBAMATE KINASE"/>
    <property type="match status" value="1"/>
</dbReference>
<dbReference type="GO" id="GO:0005829">
    <property type="term" value="C:cytosol"/>
    <property type="evidence" value="ECO:0007669"/>
    <property type="project" value="TreeGrafter"/>
</dbReference>
<reference evidence="5" key="1">
    <citation type="submission" date="2018-05" db="EMBL/GenBank/DDBJ databases">
        <authorList>
            <person name="Lanie J.A."/>
            <person name="Ng W.-L."/>
            <person name="Kazmierczak K.M."/>
            <person name="Andrzejewski T.M."/>
            <person name="Davidsen T.M."/>
            <person name="Wayne K.J."/>
            <person name="Tettelin H."/>
            <person name="Glass J.I."/>
            <person name="Rusch D."/>
            <person name="Podicherti R."/>
            <person name="Tsui H.-C.T."/>
            <person name="Winkler M.E."/>
        </authorList>
    </citation>
    <scope>NUCLEOTIDE SEQUENCE</scope>
</reference>
<dbReference type="InterPro" id="IPR036393">
    <property type="entry name" value="AceGlu_kinase-like_sf"/>
</dbReference>
<evidence type="ECO:0000256" key="3">
    <source>
        <dbReference type="ARBA" id="ARBA00022777"/>
    </source>
</evidence>
<keyword evidence="2" id="KW-0808">Transferase</keyword>
<dbReference type="CDD" id="cd04235">
    <property type="entry name" value="AAK_CK"/>
    <property type="match status" value="1"/>
</dbReference>
<dbReference type="AlphaFoldDB" id="A0A381SIF3"/>
<keyword evidence="3" id="KW-0418">Kinase</keyword>
<evidence type="ECO:0000256" key="2">
    <source>
        <dbReference type="ARBA" id="ARBA00022679"/>
    </source>
</evidence>
<protein>
    <recommendedName>
        <fullName evidence="4">Aspartate/glutamate/uridylate kinase domain-containing protein</fullName>
    </recommendedName>
</protein>
<proteinExistence type="inferred from homology"/>